<dbReference type="GO" id="GO:0032259">
    <property type="term" value="P:methylation"/>
    <property type="evidence" value="ECO:0007669"/>
    <property type="project" value="UniProtKB-KW"/>
</dbReference>
<keyword evidence="1" id="KW-0489">Methyltransferase</keyword>
<reference evidence="1 2" key="1">
    <citation type="submission" date="2024-09" db="EMBL/GenBank/DDBJ databases">
        <authorList>
            <person name="Sun Q."/>
            <person name="Mori K."/>
        </authorList>
    </citation>
    <scope>NUCLEOTIDE SEQUENCE [LARGE SCALE GENOMIC DNA]</scope>
    <source>
        <strain evidence="1 2">JCM 3143</strain>
    </source>
</reference>
<keyword evidence="1" id="KW-0808">Transferase</keyword>
<keyword evidence="2" id="KW-1185">Reference proteome</keyword>
<dbReference type="PANTHER" id="PTHR43591">
    <property type="entry name" value="METHYLTRANSFERASE"/>
    <property type="match status" value="1"/>
</dbReference>
<dbReference type="CDD" id="cd02440">
    <property type="entry name" value="AdoMet_MTases"/>
    <property type="match status" value="1"/>
</dbReference>
<dbReference type="Gene3D" id="3.40.50.150">
    <property type="entry name" value="Vaccinia Virus protein VP39"/>
    <property type="match status" value="1"/>
</dbReference>
<name>A0ABV5RXR4_9ACTN</name>
<proteinExistence type="predicted"/>
<dbReference type="EMBL" id="JBHMBW010000011">
    <property type="protein sequence ID" value="MFB9624216.1"/>
    <property type="molecule type" value="Genomic_DNA"/>
</dbReference>
<dbReference type="EC" id="2.1.1.222" evidence="1"/>
<dbReference type="GO" id="GO:0102208">
    <property type="term" value="F:2-polyprenyl-6-hydroxyphenol methylase activity"/>
    <property type="evidence" value="ECO:0007669"/>
    <property type="project" value="UniProtKB-EC"/>
</dbReference>
<organism evidence="1 2">
    <name type="scientific">Nonomuraea helvata</name>
    <dbReference type="NCBI Taxonomy" id="37484"/>
    <lineage>
        <taxon>Bacteria</taxon>
        <taxon>Bacillati</taxon>
        <taxon>Actinomycetota</taxon>
        <taxon>Actinomycetes</taxon>
        <taxon>Streptosporangiales</taxon>
        <taxon>Streptosporangiaceae</taxon>
        <taxon>Nonomuraea</taxon>
    </lineage>
</organism>
<protein>
    <submittedName>
        <fullName evidence="1">Class I SAM-dependent methyltransferase</fullName>
        <ecNumber evidence="1">2.1.1.222</ecNumber>
        <ecNumber evidence="1">2.1.1.64</ecNumber>
    </submittedName>
</protein>
<accession>A0ABV5RXR4</accession>
<dbReference type="SUPFAM" id="SSF53335">
    <property type="entry name" value="S-adenosyl-L-methionine-dependent methyltransferases"/>
    <property type="match status" value="1"/>
</dbReference>
<sequence>MERGEERYGDRLYSHENPAEADRLGAMAQVFDPYSFERLRPLVRPGSRTCDVGAGLGTVAQWLMSSSGAETVVIDTDVRNLGGRGFKEIQADITDPAFDPGRFDLVHARFVLMHLREREAVLRRMATWVRPGGWLVLSDSWELGAPTSPCAAYRETAAKASELATRTTGSDFNAGRRYPRPMAELGFSEIGFAVDVPVIEGGGALARFWVSTANAARPALVRELGPETVDDALAYLADPETRDIGIAMVTMWGRRP</sequence>
<dbReference type="PANTHER" id="PTHR43591:SF110">
    <property type="entry name" value="RHODANESE DOMAIN-CONTAINING PROTEIN"/>
    <property type="match status" value="1"/>
</dbReference>
<comment type="caution">
    <text evidence="1">The sequence shown here is derived from an EMBL/GenBank/DDBJ whole genome shotgun (WGS) entry which is preliminary data.</text>
</comment>
<evidence type="ECO:0000313" key="2">
    <source>
        <dbReference type="Proteomes" id="UP001589532"/>
    </source>
</evidence>
<dbReference type="GO" id="GO:0061542">
    <property type="term" value="F:3-demethylubiquinol 3-O-methyltransferase activity"/>
    <property type="evidence" value="ECO:0007669"/>
    <property type="project" value="UniProtKB-EC"/>
</dbReference>
<dbReference type="RefSeq" id="WP_344993172.1">
    <property type="nucleotide sequence ID" value="NZ_BAAAXV010000007.1"/>
</dbReference>
<dbReference type="Pfam" id="PF13489">
    <property type="entry name" value="Methyltransf_23"/>
    <property type="match status" value="1"/>
</dbReference>
<gene>
    <name evidence="1" type="ORF">ACFFSA_14105</name>
</gene>
<dbReference type="EC" id="2.1.1.64" evidence="1"/>
<evidence type="ECO:0000313" key="1">
    <source>
        <dbReference type="EMBL" id="MFB9624216.1"/>
    </source>
</evidence>
<dbReference type="Proteomes" id="UP001589532">
    <property type="component" value="Unassembled WGS sequence"/>
</dbReference>
<dbReference type="InterPro" id="IPR029063">
    <property type="entry name" value="SAM-dependent_MTases_sf"/>
</dbReference>